<evidence type="ECO:0000313" key="4">
    <source>
        <dbReference type="Proteomes" id="UP000250831"/>
    </source>
</evidence>
<sequence length="370" mass="43066">MGKLISLFNCYYFIGIFIFALMVNLGSAWPYPMSRLERDPIMVGTIAATIPLTVLYLYFIALISHRLQSSGNRFVKQRNGTGLVFFVSCTALPIWLCHLLVLYFTFTAVSAKSLFSAAYFAADFWFFAIPLISYCSYLYFYPLNALFTFKNSRVLEEEQRVLRKQIGSLTTTCEDLSAAKRRMRNEKDELLRTKEVLSARLSVLESRESEVLQLWRQERSVDVLFTYFQQAYLQYPLDFEGDLCMYHIVLVHKSAGVYFVILVNGMKMLLNGEGQLKVLANPWFVNTSQNVLVNMLFCKKELIGIPNRQGNKLLQLRPPYRTSLEEVYTCSKLDGWLISTRRLKDNFIGFWDYNNLRKMDESRLLERFNI</sequence>
<accession>A0A363NV00</accession>
<feature type="transmembrane region" description="Helical" evidence="2">
    <location>
        <begin position="41"/>
        <end position="63"/>
    </location>
</feature>
<keyword evidence="1" id="KW-0175">Coiled coil</keyword>
<feature type="transmembrane region" description="Helical" evidence="2">
    <location>
        <begin position="83"/>
        <end position="106"/>
    </location>
</feature>
<keyword evidence="4" id="KW-1185">Reference proteome</keyword>
<name>A0A363NV00_9SPHI</name>
<dbReference type="OrthoDB" id="701287at2"/>
<comment type="caution">
    <text evidence="3">The sequence shown here is derived from an EMBL/GenBank/DDBJ whole genome shotgun (WGS) entry which is preliminary data.</text>
</comment>
<dbReference type="EMBL" id="QCXX01000003">
    <property type="protein sequence ID" value="PUV24570.1"/>
    <property type="molecule type" value="Genomic_DNA"/>
</dbReference>
<feature type="transmembrane region" description="Helical" evidence="2">
    <location>
        <begin position="7"/>
        <end position="29"/>
    </location>
</feature>
<keyword evidence="2" id="KW-0472">Membrane</keyword>
<reference evidence="3 4" key="1">
    <citation type="submission" date="2018-04" db="EMBL/GenBank/DDBJ databases">
        <title>Sphingobacterium sp. M46 Genome.</title>
        <authorList>
            <person name="Cheng J."/>
            <person name="Li Y."/>
        </authorList>
    </citation>
    <scope>NUCLEOTIDE SEQUENCE [LARGE SCALE GENOMIC DNA]</scope>
    <source>
        <strain evidence="3 4">M46</strain>
    </source>
</reference>
<dbReference type="Proteomes" id="UP000250831">
    <property type="component" value="Unassembled WGS sequence"/>
</dbReference>
<evidence type="ECO:0000313" key="3">
    <source>
        <dbReference type="EMBL" id="PUV24570.1"/>
    </source>
</evidence>
<dbReference type="RefSeq" id="WP_108634498.1">
    <property type="nucleotide sequence ID" value="NZ_QCXX01000003.1"/>
</dbReference>
<organism evidence="3 4">
    <name type="scientific">Sphingobacterium athyrii</name>
    <dbReference type="NCBI Taxonomy" id="2152717"/>
    <lineage>
        <taxon>Bacteria</taxon>
        <taxon>Pseudomonadati</taxon>
        <taxon>Bacteroidota</taxon>
        <taxon>Sphingobacteriia</taxon>
        <taxon>Sphingobacteriales</taxon>
        <taxon>Sphingobacteriaceae</taxon>
        <taxon>Sphingobacterium</taxon>
    </lineage>
</organism>
<keyword evidence="2" id="KW-1133">Transmembrane helix</keyword>
<keyword evidence="2" id="KW-0812">Transmembrane</keyword>
<dbReference type="AlphaFoldDB" id="A0A363NV00"/>
<feature type="transmembrane region" description="Helical" evidence="2">
    <location>
        <begin position="118"/>
        <end position="140"/>
    </location>
</feature>
<evidence type="ECO:0000256" key="1">
    <source>
        <dbReference type="SAM" id="Coils"/>
    </source>
</evidence>
<proteinExistence type="predicted"/>
<feature type="coiled-coil region" evidence="1">
    <location>
        <begin position="173"/>
        <end position="207"/>
    </location>
</feature>
<evidence type="ECO:0000256" key="2">
    <source>
        <dbReference type="SAM" id="Phobius"/>
    </source>
</evidence>
<protein>
    <submittedName>
        <fullName evidence="3">Uncharacterized protein</fullName>
    </submittedName>
</protein>
<gene>
    <name evidence="3" type="ORF">DCO56_14610</name>
</gene>